<accession>A0ABV9E2F3</accession>
<sequence length="143" mass="15555">MAHRHLIALDAEHVTHPAARRLLRAESANCAPCRARGGAEAVADLAPSGIFDSLLRGYALKRAEQWRTRRTTYPVALADLLPPQELRFLDRATHAVVRGCVIESRAGRKVGTEDALAELRLLTDDERAAVLGDVIDGILEGEA</sequence>
<name>A0ABV9E2F3_9ACTN</name>
<organism evidence="1 2">
    <name type="scientific">Nocardiopsis mangrovi</name>
    <dbReference type="NCBI Taxonomy" id="1179818"/>
    <lineage>
        <taxon>Bacteria</taxon>
        <taxon>Bacillati</taxon>
        <taxon>Actinomycetota</taxon>
        <taxon>Actinomycetes</taxon>
        <taxon>Streptosporangiales</taxon>
        <taxon>Nocardiopsidaceae</taxon>
        <taxon>Nocardiopsis</taxon>
    </lineage>
</organism>
<proteinExistence type="predicted"/>
<evidence type="ECO:0000313" key="2">
    <source>
        <dbReference type="Proteomes" id="UP001595923"/>
    </source>
</evidence>
<dbReference type="RefSeq" id="WP_378577049.1">
    <property type="nucleotide sequence ID" value="NZ_JBHSFQ010000021.1"/>
</dbReference>
<dbReference type="EMBL" id="JBHSFQ010000021">
    <property type="protein sequence ID" value="MFC4564173.1"/>
    <property type="molecule type" value="Genomic_DNA"/>
</dbReference>
<reference evidence="2" key="1">
    <citation type="journal article" date="2019" name="Int. J. Syst. Evol. Microbiol.">
        <title>The Global Catalogue of Microorganisms (GCM) 10K type strain sequencing project: providing services to taxonomists for standard genome sequencing and annotation.</title>
        <authorList>
            <consortium name="The Broad Institute Genomics Platform"/>
            <consortium name="The Broad Institute Genome Sequencing Center for Infectious Disease"/>
            <person name="Wu L."/>
            <person name="Ma J."/>
        </authorList>
    </citation>
    <scope>NUCLEOTIDE SEQUENCE [LARGE SCALE GENOMIC DNA]</scope>
    <source>
        <strain evidence="2">XZYJ18</strain>
    </source>
</reference>
<gene>
    <name evidence="1" type="ORF">ACFO4E_20120</name>
</gene>
<dbReference type="Proteomes" id="UP001595923">
    <property type="component" value="Unassembled WGS sequence"/>
</dbReference>
<protein>
    <submittedName>
        <fullName evidence="1">Uncharacterized protein</fullName>
    </submittedName>
</protein>
<comment type="caution">
    <text evidence="1">The sequence shown here is derived from an EMBL/GenBank/DDBJ whole genome shotgun (WGS) entry which is preliminary data.</text>
</comment>
<keyword evidence="2" id="KW-1185">Reference proteome</keyword>
<evidence type="ECO:0000313" key="1">
    <source>
        <dbReference type="EMBL" id="MFC4564173.1"/>
    </source>
</evidence>